<dbReference type="GO" id="GO:0003995">
    <property type="term" value="F:acyl-CoA dehydrogenase activity"/>
    <property type="evidence" value="ECO:0007669"/>
    <property type="project" value="TreeGrafter"/>
</dbReference>
<keyword evidence="3" id="KW-0378">Hydrolase</keyword>
<dbReference type="PANTHER" id="PTHR48083:SF19">
    <property type="entry name" value="FLAVIN-DEPENDENT MONOOXYGENASE, OXYGENASE SUBUNIT HSAA"/>
    <property type="match status" value="1"/>
</dbReference>
<organism evidence="3 4">
    <name type="scientific">Streptomyces chumphonensis</name>
    <dbReference type="NCBI Taxonomy" id="1214925"/>
    <lineage>
        <taxon>Bacteria</taxon>
        <taxon>Bacillati</taxon>
        <taxon>Actinomycetota</taxon>
        <taxon>Actinomycetes</taxon>
        <taxon>Kitasatosporales</taxon>
        <taxon>Streptomycetaceae</taxon>
        <taxon>Streptomyces</taxon>
    </lineage>
</organism>
<dbReference type="GO" id="GO:0005737">
    <property type="term" value="C:cytoplasm"/>
    <property type="evidence" value="ECO:0007669"/>
    <property type="project" value="TreeGrafter"/>
</dbReference>
<dbReference type="GO" id="GO:0033539">
    <property type="term" value="P:fatty acid beta-oxidation using acyl-CoA dehydrogenase"/>
    <property type="evidence" value="ECO:0007669"/>
    <property type="project" value="TreeGrafter"/>
</dbReference>
<sequence>MPGQPRTRTDLLAGAREAAVVAARHAAAADADRLLDPRVADAVVRAGFARHFVPARRGGGAGTCRELLTAVAALGEGCTAAAWCASVVAGAARMGAYLPEQGQRELWAGGPDTVVAGALMPRGSATEVSDGWRVTGEWDFTSAVDFSDWALVCALVPDGDGHSSWFFALPRADYRVADTWTSVGLRGTGSNTLVTDNVFVPRHRAFPRAEMLAGKAVASTARCHTAPLRLLSGPLFAAPALGAARAALRIWSDQRIVDAVGPEADEESRRAAARAATAVDAAGLLLARAAAVADAPTASALEAARNPAECALAVEQLVDVVERLFRTSGSTAQLAPHPLQRIWRDVHSLASHIALRFDGPGAAYGAQLLRFPDPVGRPAPS</sequence>
<comment type="caution">
    <text evidence="3">The sequence shown here is derived from an EMBL/GenBank/DDBJ whole genome shotgun (WGS) entry which is preliminary data.</text>
</comment>
<keyword evidence="1" id="KW-0560">Oxidoreductase</keyword>
<dbReference type="Gene3D" id="1.20.140.10">
    <property type="entry name" value="Butyryl-CoA Dehydrogenase, subunit A, domain 3"/>
    <property type="match status" value="1"/>
</dbReference>
<dbReference type="PIRSF" id="PIRSF016578">
    <property type="entry name" value="HsaA"/>
    <property type="match status" value="1"/>
</dbReference>
<dbReference type="GO" id="GO:0016787">
    <property type="term" value="F:hydrolase activity"/>
    <property type="evidence" value="ECO:0007669"/>
    <property type="project" value="UniProtKB-KW"/>
</dbReference>
<evidence type="ECO:0000259" key="2">
    <source>
        <dbReference type="Pfam" id="PF08028"/>
    </source>
</evidence>
<dbReference type="Pfam" id="PF08028">
    <property type="entry name" value="Acyl-CoA_dh_2"/>
    <property type="match status" value="1"/>
</dbReference>
<dbReference type="PANTHER" id="PTHR48083">
    <property type="entry name" value="MEDIUM-CHAIN SPECIFIC ACYL-COA DEHYDROGENASE, MITOCHONDRIAL-RELATED"/>
    <property type="match status" value="1"/>
</dbReference>
<dbReference type="SUPFAM" id="SSF47203">
    <property type="entry name" value="Acyl-CoA dehydrogenase C-terminal domain-like"/>
    <property type="match status" value="1"/>
</dbReference>
<accession>A0A927IFI2</accession>
<dbReference type="Gene3D" id="1.10.540.10">
    <property type="entry name" value="Acyl-CoA dehydrogenase/oxidase, N-terminal domain"/>
    <property type="match status" value="1"/>
</dbReference>
<feature type="domain" description="Acyl-CoA dehydrogenase C-terminal" evidence="2">
    <location>
        <begin position="236"/>
        <end position="356"/>
    </location>
</feature>
<dbReference type="RefSeq" id="WP_191211758.1">
    <property type="nucleotide sequence ID" value="NZ_BAABKL010000050.1"/>
</dbReference>
<dbReference type="SUPFAM" id="SSF56645">
    <property type="entry name" value="Acyl-CoA dehydrogenase NM domain-like"/>
    <property type="match status" value="1"/>
</dbReference>
<dbReference type="InterPro" id="IPR046373">
    <property type="entry name" value="Acyl-CoA_Oxase/DH_mid-dom_sf"/>
</dbReference>
<dbReference type="InterPro" id="IPR013107">
    <property type="entry name" value="Acyl-CoA_DH_C"/>
</dbReference>
<gene>
    <name evidence="3" type="ORF">IF129_23190</name>
</gene>
<evidence type="ECO:0000313" key="4">
    <source>
        <dbReference type="Proteomes" id="UP000632289"/>
    </source>
</evidence>
<name>A0A927IFI2_9ACTN</name>
<evidence type="ECO:0000256" key="1">
    <source>
        <dbReference type="ARBA" id="ARBA00023002"/>
    </source>
</evidence>
<protein>
    <submittedName>
        <fullName evidence="3">Hydrolase</fullName>
    </submittedName>
</protein>
<dbReference type="Proteomes" id="UP000632289">
    <property type="component" value="Unassembled WGS sequence"/>
</dbReference>
<dbReference type="InterPro" id="IPR036250">
    <property type="entry name" value="AcylCo_DH-like_C"/>
</dbReference>
<keyword evidence="4" id="KW-1185">Reference proteome</keyword>
<dbReference type="GO" id="GO:0050660">
    <property type="term" value="F:flavin adenine dinucleotide binding"/>
    <property type="evidence" value="ECO:0007669"/>
    <property type="project" value="InterPro"/>
</dbReference>
<dbReference type="InterPro" id="IPR050741">
    <property type="entry name" value="Acyl-CoA_dehydrogenase"/>
</dbReference>
<proteinExistence type="predicted"/>
<reference evidence="3" key="1">
    <citation type="submission" date="2020-09" db="EMBL/GenBank/DDBJ databases">
        <title>Secondary metabolite and genome analysis of marine Streptomyces chumphonensis KK1-2T.</title>
        <authorList>
            <person name="Phongsopitanun W."/>
            <person name="Kanchanasin P."/>
            <person name="Pittayakhajonwut P."/>
            <person name="Suwanborirux K."/>
            <person name="Tanasupawat S."/>
        </authorList>
    </citation>
    <scope>NUCLEOTIDE SEQUENCE</scope>
    <source>
        <strain evidence="3">KK1-2</strain>
    </source>
</reference>
<dbReference type="InterPro" id="IPR009100">
    <property type="entry name" value="AcylCoA_DH/oxidase_NM_dom_sf"/>
</dbReference>
<dbReference type="EMBL" id="JACXYU010000017">
    <property type="protein sequence ID" value="MBD3934456.1"/>
    <property type="molecule type" value="Genomic_DNA"/>
</dbReference>
<dbReference type="AlphaFoldDB" id="A0A927IFI2"/>
<evidence type="ECO:0000313" key="3">
    <source>
        <dbReference type="EMBL" id="MBD3934456.1"/>
    </source>
</evidence>
<dbReference type="GO" id="GO:0016712">
    <property type="term" value="F:oxidoreductase activity, acting on paired donors, with incorporation or reduction of molecular oxygen, reduced flavin or flavoprotein as one donor, and incorporation of one atom of oxygen"/>
    <property type="evidence" value="ECO:0007669"/>
    <property type="project" value="TreeGrafter"/>
</dbReference>
<dbReference type="Gene3D" id="2.40.110.10">
    <property type="entry name" value="Butyryl-CoA Dehydrogenase, subunit A, domain 2"/>
    <property type="match status" value="1"/>
</dbReference>
<dbReference type="InterPro" id="IPR037069">
    <property type="entry name" value="AcylCoA_DH/ox_N_sf"/>
</dbReference>